<sequence>MWYKSVYPTVLTWPNTRACVALSKGTQARHMEVSTYALFSHGLRHGRVY</sequence>
<reference evidence="2" key="1">
    <citation type="submission" date="2014-09" db="EMBL/GenBank/DDBJ databases">
        <authorList>
            <person name="Mudge J."/>
            <person name="Ramaraj T."/>
            <person name="Lindquist I.E."/>
            <person name="Bharti A.K."/>
            <person name="Sundararajan A."/>
            <person name="Cameron C.T."/>
            <person name="Woodward J.E."/>
            <person name="May G.D."/>
            <person name="Brubaker C."/>
            <person name="Broadhvest J."/>
            <person name="Wilkins T.A."/>
        </authorList>
    </citation>
    <scope>NUCLEOTIDE SEQUENCE</scope>
    <source>
        <strain evidence="2">cv. AKA8401</strain>
    </source>
</reference>
<accession>A0A0B0PQH1</accession>
<name>A0A0B0PQH1_GOSAR</name>
<keyword evidence="2" id="KW-1185">Reference proteome</keyword>
<proteinExistence type="predicted"/>
<evidence type="ECO:0000313" key="1">
    <source>
        <dbReference type="EMBL" id="KHG26684.1"/>
    </source>
</evidence>
<gene>
    <name evidence="1" type="ORF">F383_10677</name>
</gene>
<dbReference type="EMBL" id="KN437957">
    <property type="protein sequence ID" value="KHG26684.1"/>
    <property type="molecule type" value="Genomic_DNA"/>
</dbReference>
<dbReference type="Proteomes" id="UP000032142">
    <property type="component" value="Unassembled WGS sequence"/>
</dbReference>
<evidence type="ECO:0000313" key="2">
    <source>
        <dbReference type="Proteomes" id="UP000032142"/>
    </source>
</evidence>
<protein>
    <submittedName>
        <fullName evidence="1">Uncharacterized protein</fullName>
    </submittedName>
</protein>
<organism evidence="1 2">
    <name type="scientific">Gossypium arboreum</name>
    <name type="common">Tree cotton</name>
    <name type="synonym">Gossypium nanking</name>
    <dbReference type="NCBI Taxonomy" id="29729"/>
    <lineage>
        <taxon>Eukaryota</taxon>
        <taxon>Viridiplantae</taxon>
        <taxon>Streptophyta</taxon>
        <taxon>Embryophyta</taxon>
        <taxon>Tracheophyta</taxon>
        <taxon>Spermatophyta</taxon>
        <taxon>Magnoliopsida</taxon>
        <taxon>eudicotyledons</taxon>
        <taxon>Gunneridae</taxon>
        <taxon>Pentapetalae</taxon>
        <taxon>rosids</taxon>
        <taxon>malvids</taxon>
        <taxon>Malvales</taxon>
        <taxon>Malvaceae</taxon>
        <taxon>Malvoideae</taxon>
        <taxon>Gossypium</taxon>
    </lineage>
</organism>
<dbReference type="AlphaFoldDB" id="A0A0B0PQH1"/>